<proteinExistence type="predicted"/>
<gene>
    <name evidence="2" type="ORF">EPI10_016261</name>
</gene>
<protein>
    <submittedName>
        <fullName evidence="2">Type-2 restriction enzyme NgoMIV</fullName>
    </submittedName>
</protein>
<name>A0A5B6VNC1_9ROSI</name>
<feature type="compositionally biased region" description="Basic and acidic residues" evidence="1">
    <location>
        <begin position="1"/>
        <end position="13"/>
    </location>
</feature>
<keyword evidence="3" id="KW-1185">Reference proteome</keyword>
<organism evidence="2 3">
    <name type="scientific">Gossypium australe</name>
    <dbReference type="NCBI Taxonomy" id="47621"/>
    <lineage>
        <taxon>Eukaryota</taxon>
        <taxon>Viridiplantae</taxon>
        <taxon>Streptophyta</taxon>
        <taxon>Embryophyta</taxon>
        <taxon>Tracheophyta</taxon>
        <taxon>Spermatophyta</taxon>
        <taxon>Magnoliopsida</taxon>
        <taxon>eudicotyledons</taxon>
        <taxon>Gunneridae</taxon>
        <taxon>Pentapetalae</taxon>
        <taxon>rosids</taxon>
        <taxon>malvids</taxon>
        <taxon>Malvales</taxon>
        <taxon>Malvaceae</taxon>
        <taxon>Malvoideae</taxon>
        <taxon>Gossypium</taxon>
    </lineage>
</organism>
<dbReference type="Proteomes" id="UP000325315">
    <property type="component" value="Unassembled WGS sequence"/>
</dbReference>
<evidence type="ECO:0000256" key="1">
    <source>
        <dbReference type="SAM" id="MobiDB-lite"/>
    </source>
</evidence>
<evidence type="ECO:0000313" key="2">
    <source>
        <dbReference type="EMBL" id="KAA3470563.1"/>
    </source>
</evidence>
<accession>A0A5B6VNC1</accession>
<comment type="caution">
    <text evidence="2">The sequence shown here is derived from an EMBL/GenBank/DDBJ whole genome shotgun (WGS) entry which is preliminary data.</text>
</comment>
<dbReference type="EMBL" id="SMMG02000006">
    <property type="protein sequence ID" value="KAA3470563.1"/>
    <property type="molecule type" value="Genomic_DNA"/>
</dbReference>
<reference evidence="2" key="1">
    <citation type="submission" date="2019-08" db="EMBL/GenBank/DDBJ databases">
        <authorList>
            <person name="Liu F."/>
        </authorList>
    </citation>
    <scope>NUCLEOTIDE SEQUENCE [LARGE SCALE GENOMIC DNA]</scope>
    <source>
        <strain evidence="2">PA1801</strain>
        <tissue evidence="2">Leaf</tissue>
    </source>
</reference>
<feature type="region of interest" description="Disordered" evidence="1">
    <location>
        <begin position="1"/>
        <end position="55"/>
    </location>
</feature>
<evidence type="ECO:0000313" key="3">
    <source>
        <dbReference type="Proteomes" id="UP000325315"/>
    </source>
</evidence>
<dbReference type="AlphaFoldDB" id="A0A5B6VNC1"/>
<sequence length="146" mass="16778">MSTRPREESKGEVESSASSLDRERNQRRAQARSESINLGDDREPKLEERVQPKTELVPPEEEILVTTALLQTMNQLLQQLVRTTNVPPVSPPPPFAPKSQLYATSHRNPLEKIRKYGAEEIKGKEEDDLVETKEWLENNQQTFEEL</sequence>
<feature type="compositionally biased region" description="Basic and acidic residues" evidence="1">
    <location>
        <begin position="39"/>
        <end position="52"/>
    </location>
</feature>